<dbReference type="InParanoid" id="A0A0C3BBK0"/>
<dbReference type="HOGENOM" id="CLU_2171983_0_0_1"/>
<proteinExistence type="predicted"/>
<evidence type="ECO:0000313" key="2">
    <source>
        <dbReference type="EMBL" id="KIM83653.1"/>
    </source>
</evidence>
<reference evidence="2 3" key="1">
    <citation type="submission" date="2014-04" db="EMBL/GenBank/DDBJ databases">
        <authorList>
            <consortium name="DOE Joint Genome Institute"/>
            <person name="Kuo A."/>
            <person name="Tarkka M."/>
            <person name="Buscot F."/>
            <person name="Kohler A."/>
            <person name="Nagy L.G."/>
            <person name="Floudas D."/>
            <person name="Copeland A."/>
            <person name="Barry K.W."/>
            <person name="Cichocki N."/>
            <person name="Veneault-Fourrey C."/>
            <person name="LaButti K."/>
            <person name="Lindquist E.A."/>
            <person name="Lipzen A."/>
            <person name="Lundell T."/>
            <person name="Morin E."/>
            <person name="Murat C."/>
            <person name="Sun H."/>
            <person name="Tunlid A."/>
            <person name="Henrissat B."/>
            <person name="Grigoriev I.V."/>
            <person name="Hibbett D.S."/>
            <person name="Martin F."/>
            <person name="Nordberg H.P."/>
            <person name="Cantor M.N."/>
            <person name="Hua S.X."/>
        </authorList>
    </citation>
    <scope>NUCLEOTIDE SEQUENCE [LARGE SCALE GENOMIC DNA]</scope>
    <source>
        <strain evidence="2 3">F 1598</strain>
    </source>
</reference>
<dbReference type="OrthoDB" id="10267139at2759"/>
<feature type="region of interest" description="Disordered" evidence="1">
    <location>
        <begin position="1"/>
        <end position="21"/>
    </location>
</feature>
<feature type="compositionally biased region" description="Basic and acidic residues" evidence="1">
    <location>
        <begin position="92"/>
        <end position="110"/>
    </location>
</feature>
<reference evidence="3" key="2">
    <citation type="submission" date="2015-01" db="EMBL/GenBank/DDBJ databases">
        <title>Evolutionary Origins and Diversification of the Mycorrhizal Mutualists.</title>
        <authorList>
            <consortium name="DOE Joint Genome Institute"/>
            <consortium name="Mycorrhizal Genomics Consortium"/>
            <person name="Kohler A."/>
            <person name="Kuo A."/>
            <person name="Nagy L.G."/>
            <person name="Floudas D."/>
            <person name="Copeland A."/>
            <person name="Barry K.W."/>
            <person name="Cichocki N."/>
            <person name="Veneault-Fourrey C."/>
            <person name="LaButti K."/>
            <person name="Lindquist E.A."/>
            <person name="Lipzen A."/>
            <person name="Lundell T."/>
            <person name="Morin E."/>
            <person name="Murat C."/>
            <person name="Riley R."/>
            <person name="Ohm R."/>
            <person name="Sun H."/>
            <person name="Tunlid A."/>
            <person name="Henrissat B."/>
            <person name="Grigoriev I.V."/>
            <person name="Hibbett D.S."/>
            <person name="Martin F."/>
        </authorList>
    </citation>
    <scope>NUCLEOTIDE SEQUENCE [LARGE SCALE GENOMIC DNA]</scope>
    <source>
        <strain evidence="3">F 1598</strain>
    </source>
</reference>
<sequence>MKTNRQRQKKAAEEEDSKTGLVEKMEALGVEEAEPQGIPPKVLRIGVSSEMGRDRSLAFVEELGRKKWPVEWAVEVLHKDVDKQRGLRKGKARGDEIRERRQKEEREADQ</sequence>
<dbReference type="EMBL" id="KN832990">
    <property type="protein sequence ID" value="KIM83653.1"/>
    <property type="molecule type" value="Genomic_DNA"/>
</dbReference>
<organism evidence="2 3">
    <name type="scientific">Piloderma croceum (strain F 1598)</name>
    <dbReference type="NCBI Taxonomy" id="765440"/>
    <lineage>
        <taxon>Eukaryota</taxon>
        <taxon>Fungi</taxon>
        <taxon>Dikarya</taxon>
        <taxon>Basidiomycota</taxon>
        <taxon>Agaricomycotina</taxon>
        <taxon>Agaricomycetes</taxon>
        <taxon>Agaricomycetidae</taxon>
        <taxon>Atheliales</taxon>
        <taxon>Atheliaceae</taxon>
        <taxon>Piloderma</taxon>
    </lineage>
</organism>
<keyword evidence="3" id="KW-1185">Reference proteome</keyword>
<feature type="region of interest" description="Disordered" evidence="1">
    <location>
        <begin position="83"/>
        <end position="110"/>
    </location>
</feature>
<evidence type="ECO:0000313" key="3">
    <source>
        <dbReference type="Proteomes" id="UP000054166"/>
    </source>
</evidence>
<accession>A0A0C3BBK0</accession>
<protein>
    <submittedName>
        <fullName evidence="2">Uncharacterized protein</fullName>
    </submittedName>
</protein>
<dbReference type="AlphaFoldDB" id="A0A0C3BBK0"/>
<evidence type="ECO:0000256" key="1">
    <source>
        <dbReference type="SAM" id="MobiDB-lite"/>
    </source>
</evidence>
<gene>
    <name evidence="2" type="ORF">PILCRDRAFT_432424</name>
</gene>
<dbReference type="Proteomes" id="UP000054166">
    <property type="component" value="Unassembled WGS sequence"/>
</dbReference>
<name>A0A0C3BBK0_PILCF</name>